<dbReference type="STRING" id="1796606.A2G96_12650"/>
<dbReference type="Proteomes" id="UP000075238">
    <property type="component" value="Chromosome 1"/>
</dbReference>
<evidence type="ECO:0000256" key="1">
    <source>
        <dbReference type="SAM" id="Phobius"/>
    </source>
</evidence>
<keyword evidence="1" id="KW-0812">Transmembrane</keyword>
<dbReference type="NCBIfam" id="TIGR03142">
    <property type="entry name" value="cytochro_ccmI"/>
    <property type="match status" value="1"/>
</dbReference>
<dbReference type="InterPro" id="IPR017560">
    <property type="entry name" value="Cyt_c_biogenesis_CcmI"/>
</dbReference>
<accession>A0A142JKA6</accession>
<dbReference type="AlphaFoldDB" id="A0A142JKA6"/>
<evidence type="ECO:0000313" key="2">
    <source>
        <dbReference type="EMBL" id="AMR78518.1"/>
    </source>
</evidence>
<reference evidence="2 3" key="1">
    <citation type="submission" date="2016-03" db="EMBL/GenBank/DDBJ databases">
        <title>Complete genome sequence of a novel chlorpyrifos degrading bacterium, Cupriavidus nantongensis sp. X1.</title>
        <authorList>
            <person name="Fang L."/>
        </authorList>
    </citation>
    <scope>NUCLEOTIDE SEQUENCE [LARGE SCALE GENOMIC DNA]</scope>
    <source>
        <strain evidence="2 3">X1</strain>
    </source>
</reference>
<organism evidence="2 3">
    <name type="scientific">Cupriavidus nantongensis</name>
    <dbReference type="NCBI Taxonomy" id="1796606"/>
    <lineage>
        <taxon>Bacteria</taxon>
        <taxon>Pseudomonadati</taxon>
        <taxon>Pseudomonadota</taxon>
        <taxon>Betaproteobacteria</taxon>
        <taxon>Burkholderiales</taxon>
        <taxon>Burkholderiaceae</taxon>
        <taxon>Cupriavidus</taxon>
    </lineage>
</organism>
<proteinExistence type="predicted"/>
<evidence type="ECO:0008006" key="4">
    <source>
        <dbReference type="Google" id="ProtNLM"/>
    </source>
</evidence>
<dbReference type="OrthoDB" id="9776053at2"/>
<keyword evidence="1" id="KW-0472">Membrane</keyword>
<dbReference type="EMBL" id="CP014844">
    <property type="protein sequence ID" value="AMR78518.1"/>
    <property type="molecule type" value="Genomic_DNA"/>
</dbReference>
<feature type="transmembrane region" description="Helical" evidence="1">
    <location>
        <begin position="93"/>
        <end position="113"/>
    </location>
</feature>
<protein>
    <recommendedName>
        <fullName evidence="4">C-type cytochrome biogenesis protein CcmI</fullName>
    </recommendedName>
</protein>
<dbReference type="RefSeq" id="WP_062799657.1">
    <property type="nucleotide sequence ID" value="NZ_CP014844.1"/>
</dbReference>
<keyword evidence="3" id="KW-1185">Reference proteome</keyword>
<keyword evidence="1" id="KW-1133">Transmembrane helix</keyword>
<dbReference type="KEGG" id="cnan:A2G96_12650"/>
<sequence>MITFWLCAGLLCVAALAFVLVPLLGTARKQRDTHRLSVNVSLYRERVRELRMQHGRGTLDAARFEAGRVEAARDLLDDTQDPRPVMEAPLGRAVPLLMALSVPLLALLLYMHWGSPTPRAMARQPAGEAARHVALPEPLTGRAEIVVHPASGRASTEPKAVEKAPL</sequence>
<evidence type="ECO:0000313" key="3">
    <source>
        <dbReference type="Proteomes" id="UP000075238"/>
    </source>
</evidence>
<gene>
    <name evidence="2" type="ORF">A2G96_12650</name>
</gene>
<name>A0A142JKA6_9BURK</name>